<feature type="domain" description="Rhodopsin" evidence="7">
    <location>
        <begin position="37"/>
        <end position="268"/>
    </location>
</feature>
<feature type="transmembrane region" description="Helical" evidence="6">
    <location>
        <begin position="50"/>
        <end position="73"/>
    </location>
</feature>
<dbReference type="InterPro" id="IPR049326">
    <property type="entry name" value="Rhodopsin_dom_fungi"/>
</dbReference>
<dbReference type="Pfam" id="PF20684">
    <property type="entry name" value="Fung_rhodopsin"/>
    <property type="match status" value="1"/>
</dbReference>
<keyword evidence="9" id="KW-1185">Reference proteome</keyword>
<accession>A0AAN6M2C8</accession>
<evidence type="ECO:0000256" key="5">
    <source>
        <dbReference type="ARBA" id="ARBA00038359"/>
    </source>
</evidence>
<dbReference type="PANTHER" id="PTHR33048:SF47">
    <property type="entry name" value="INTEGRAL MEMBRANE PROTEIN-RELATED"/>
    <property type="match status" value="1"/>
</dbReference>
<dbReference type="Proteomes" id="UP001280581">
    <property type="component" value="Unassembled WGS sequence"/>
</dbReference>
<proteinExistence type="inferred from homology"/>
<dbReference type="PANTHER" id="PTHR33048">
    <property type="entry name" value="PTH11-LIKE INTEGRAL MEMBRANE PROTEIN (AFU_ORTHOLOGUE AFUA_5G11245)"/>
    <property type="match status" value="1"/>
</dbReference>
<evidence type="ECO:0000256" key="6">
    <source>
        <dbReference type="SAM" id="Phobius"/>
    </source>
</evidence>
<evidence type="ECO:0000256" key="3">
    <source>
        <dbReference type="ARBA" id="ARBA00022989"/>
    </source>
</evidence>
<sequence>MMHFGKRTIEIVNSHQTILLIIPPISLVIAAAVIIVRWRTRHTKRVNTLLEDVLCSCGLAACAIVVALLYGMVMLEGQGLETAVVQQKYGNKKITNWLRGQFAVDVCWALSVSLVHMSLTIFYARYYANTRRRLSQLCYALGAFRASWLLYAIIAWVYCCHPPGTCTRASRPNCLAIGSLHVLLLVLSILTYVPALLDMDMSTRRIKFAVLGWSLLGVFCVICAVLRMDCAISFFGDYDKDMIASSWGRMLFSPLEVAAEITVCSVSAASNFHTTDRRQLSKEGAIHGLRRLKLRSGSSSSSTSNLNPANWVGKNTGRNDAFVSLADGSRSNERVKDLGSDDIKVVKEYTVEHRA</sequence>
<gene>
    <name evidence="8" type="ORF">GRF29_44g1244031</name>
</gene>
<feature type="transmembrane region" description="Helical" evidence="6">
    <location>
        <begin position="20"/>
        <end position="38"/>
    </location>
</feature>
<dbReference type="GO" id="GO:0016020">
    <property type="term" value="C:membrane"/>
    <property type="evidence" value="ECO:0007669"/>
    <property type="project" value="UniProtKB-SubCell"/>
</dbReference>
<feature type="transmembrane region" description="Helical" evidence="6">
    <location>
        <begin position="102"/>
        <end position="124"/>
    </location>
</feature>
<dbReference type="EMBL" id="WVTA01000005">
    <property type="protein sequence ID" value="KAK3209969.1"/>
    <property type="molecule type" value="Genomic_DNA"/>
</dbReference>
<protein>
    <recommendedName>
        <fullName evidence="7">Rhodopsin domain-containing protein</fullName>
    </recommendedName>
</protein>
<name>A0AAN6M2C8_9PLEO</name>
<evidence type="ECO:0000256" key="1">
    <source>
        <dbReference type="ARBA" id="ARBA00004141"/>
    </source>
</evidence>
<comment type="caution">
    <text evidence="8">The sequence shown here is derived from an EMBL/GenBank/DDBJ whole genome shotgun (WGS) entry which is preliminary data.</text>
</comment>
<keyword evidence="3 6" id="KW-1133">Transmembrane helix</keyword>
<reference evidence="8 9" key="1">
    <citation type="submission" date="2021-02" db="EMBL/GenBank/DDBJ databases">
        <title>Genome assembly of Pseudopithomyces chartarum.</title>
        <authorList>
            <person name="Jauregui R."/>
            <person name="Singh J."/>
            <person name="Voisey C."/>
        </authorList>
    </citation>
    <scope>NUCLEOTIDE SEQUENCE [LARGE SCALE GENOMIC DNA]</scope>
    <source>
        <strain evidence="8 9">AGR01</strain>
    </source>
</reference>
<evidence type="ECO:0000256" key="2">
    <source>
        <dbReference type="ARBA" id="ARBA00022692"/>
    </source>
</evidence>
<keyword evidence="2 6" id="KW-0812">Transmembrane</keyword>
<evidence type="ECO:0000313" key="9">
    <source>
        <dbReference type="Proteomes" id="UP001280581"/>
    </source>
</evidence>
<comment type="similarity">
    <text evidence="5">Belongs to the SAT4 family.</text>
</comment>
<dbReference type="AlphaFoldDB" id="A0AAN6M2C8"/>
<dbReference type="InterPro" id="IPR052337">
    <property type="entry name" value="SAT4-like"/>
</dbReference>
<feature type="transmembrane region" description="Helical" evidence="6">
    <location>
        <begin position="136"/>
        <end position="158"/>
    </location>
</feature>
<feature type="transmembrane region" description="Helical" evidence="6">
    <location>
        <begin position="178"/>
        <end position="197"/>
    </location>
</feature>
<comment type="subcellular location">
    <subcellularLocation>
        <location evidence="1">Membrane</location>
        <topology evidence="1">Multi-pass membrane protein</topology>
    </subcellularLocation>
</comment>
<evidence type="ECO:0000259" key="7">
    <source>
        <dbReference type="Pfam" id="PF20684"/>
    </source>
</evidence>
<keyword evidence="4 6" id="KW-0472">Membrane</keyword>
<organism evidence="8 9">
    <name type="scientific">Pseudopithomyces chartarum</name>
    <dbReference type="NCBI Taxonomy" id="1892770"/>
    <lineage>
        <taxon>Eukaryota</taxon>
        <taxon>Fungi</taxon>
        <taxon>Dikarya</taxon>
        <taxon>Ascomycota</taxon>
        <taxon>Pezizomycotina</taxon>
        <taxon>Dothideomycetes</taxon>
        <taxon>Pleosporomycetidae</taxon>
        <taxon>Pleosporales</taxon>
        <taxon>Massarineae</taxon>
        <taxon>Didymosphaeriaceae</taxon>
        <taxon>Pseudopithomyces</taxon>
    </lineage>
</organism>
<evidence type="ECO:0000313" key="8">
    <source>
        <dbReference type="EMBL" id="KAK3209969.1"/>
    </source>
</evidence>
<evidence type="ECO:0000256" key="4">
    <source>
        <dbReference type="ARBA" id="ARBA00023136"/>
    </source>
</evidence>
<feature type="transmembrane region" description="Helical" evidence="6">
    <location>
        <begin position="209"/>
        <end position="228"/>
    </location>
</feature>